<keyword evidence="3" id="KW-1185">Reference proteome</keyword>
<comment type="caution">
    <text evidence="2">The sequence shown here is derived from an EMBL/GenBank/DDBJ whole genome shotgun (WGS) entry which is preliminary data.</text>
</comment>
<evidence type="ECO:0000313" key="2">
    <source>
        <dbReference type="EMBL" id="KAG0273299.1"/>
    </source>
</evidence>
<dbReference type="Proteomes" id="UP001194580">
    <property type="component" value="Unassembled WGS sequence"/>
</dbReference>
<reference evidence="2" key="1">
    <citation type="journal article" date="2020" name="Fungal Divers.">
        <title>Resolving the Mortierellaceae phylogeny through synthesis of multi-gene phylogenetics and phylogenomics.</title>
        <authorList>
            <person name="Vandepol N."/>
            <person name="Liber J."/>
            <person name="Desiro A."/>
            <person name="Na H."/>
            <person name="Kennedy M."/>
            <person name="Barry K."/>
            <person name="Grigoriev I.V."/>
            <person name="Miller A.N."/>
            <person name="O'Donnell K."/>
            <person name="Stajich J.E."/>
            <person name="Bonito G."/>
        </authorList>
    </citation>
    <scope>NUCLEOTIDE SEQUENCE</scope>
    <source>
        <strain evidence="2">NRRL 28262</strain>
    </source>
</reference>
<dbReference type="PANTHER" id="PTHR47356:SF2">
    <property type="entry name" value="FAD-BINDING DOMAIN-CONTAINING PROTEIN-RELATED"/>
    <property type="match status" value="1"/>
</dbReference>
<dbReference type="AlphaFoldDB" id="A0AAD4H5K3"/>
<sequence length="440" mass="49300">MSAEHKPTVLIVGAGLGGLIFGALLEKQGVPYTIFERSATIKPLEFLTISKRLHQTGAYKETLEPYRPSDYSPFIFIFGSAGIAQYIVARPQLHALFLKLIPSHKIHFGHRVLNISEEDDRVTIHLSNNTTFEGDIVVGADGAYSAVRQRMYEKLKAKGELPKSDEEDLPFSCTCLVGQTEVLDPEEYPIIKEPLAQFAAVLGKERPYTWTIFTTPAGTLCWMVMHHLSKATSKAALEQRFRNTDNAEWGGFQAQAMCDETRTFRIPTQDGKKTLGDLYDMTPKDLISMVMLEEKVFKTWHSGRFVLLGDGAVTAIHDAISLANLLYAMPSKTSSEVTKIFEEYHKERYPVVMEAFNISQLMSKITERGLIGAVALYLVTRMPQWLWRLSLVKQLGFRPQAGFLKAVETNGTVQARPAPSEMKARAVYEMQQQQQGAASL</sequence>
<keyword evidence="1" id="KW-0812">Transmembrane</keyword>
<organism evidence="2 3">
    <name type="scientific">Linnemannia exigua</name>
    <dbReference type="NCBI Taxonomy" id="604196"/>
    <lineage>
        <taxon>Eukaryota</taxon>
        <taxon>Fungi</taxon>
        <taxon>Fungi incertae sedis</taxon>
        <taxon>Mucoromycota</taxon>
        <taxon>Mortierellomycotina</taxon>
        <taxon>Mortierellomycetes</taxon>
        <taxon>Mortierellales</taxon>
        <taxon>Mortierellaceae</taxon>
        <taxon>Linnemannia</taxon>
    </lineage>
</organism>
<dbReference type="InterPro" id="IPR036188">
    <property type="entry name" value="FAD/NAD-bd_sf"/>
</dbReference>
<dbReference type="InterPro" id="IPR050562">
    <property type="entry name" value="FAD_mOase_fung"/>
</dbReference>
<evidence type="ECO:0000313" key="3">
    <source>
        <dbReference type="Proteomes" id="UP001194580"/>
    </source>
</evidence>
<dbReference type="PRINTS" id="PR00420">
    <property type="entry name" value="RNGMNOXGNASE"/>
</dbReference>
<name>A0AAD4H5K3_9FUNG</name>
<feature type="transmembrane region" description="Helical" evidence="1">
    <location>
        <begin position="7"/>
        <end position="25"/>
    </location>
</feature>
<evidence type="ECO:0000256" key="1">
    <source>
        <dbReference type="SAM" id="Phobius"/>
    </source>
</evidence>
<accession>A0AAD4H5K3</accession>
<proteinExistence type="predicted"/>
<dbReference type="EMBL" id="JAAAIL010000768">
    <property type="protein sequence ID" value="KAG0273299.1"/>
    <property type="molecule type" value="Genomic_DNA"/>
</dbReference>
<dbReference type="PANTHER" id="PTHR47356">
    <property type="entry name" value="FAD-DEPENDENT MONOOXYGENASE ASQG-RELATED"/>
    <property type="match status" value="1"/>
</dbReference>
<keyword evidence="1" id="KW-0472">Membrane</keyword>
<evidence type="ECO:0008006" key="4">
    <source>
        <dbReference type="Google" id="ProtNLM"/>
    </source>
</evidence>
<gene>
    <name evidence="2" type="ORF">BGZ95_010881</name>
</gene>
<dbReference type="SUPFAM" id="SSF51905">
    <property type="entry name" value="FAD/NAD(P)-binding domain"/>
    <property type="match status" value="1"/>
</dbReference>
<protein>
    <recommendedName>
        <fullName evidence="4">FAD/NAD(P)-binding domain-containing protein</fullName>
    </recommendedName>
</protein>
<dbReference type="GO" id="GO:0004497">
    <property type="term" value="F:monooxygenase activity"/>
    <property type="evidence" value="ECO:0007669"/>
    <property type="project" value="InterPro"/>
</dbReference>
<keyword evidence="1" id="KW-1133">Transmembrane helix</keyword>
<dbReference type="Gene3D" id="3.50.50.60">
    <property type="entry name" value="FAD/NAD(P)-binding domain"/>
    <property type="match status" value="1"/>
</dbReference>